<proteinExistence type="predicted"/>
<sequence length="119" mass="13642">MDCSGVDRDLCGNRRSFDEMSLDSPRPDSDLRAEEPFARPAGMEERVQHLERELSRQQSQIREMQRQIAGACQHRRGAFSLRGATVCSPAPCVAKKRRYSQIWAEWGATERGRKRARHA</sequence>
<reference evidence="2 3" key="1">
    <citation type="journal article" date="2018" name="Sci. Rep.">
        <title>Comparative genomics provides insights into the lifestyle and reveals functional heterogeneity of dark septate endophytic fungi.</title>
        <authorList>
            <person name="Knapp D.G."/>
            <person name="Nemeth J.B."/>
            <person name="Barry K."/>
            <person name="Hainaut M."/>
            <person name="Henrissat B."/>
            <person name="Johnson J."/>
            <person name="Kuo A."/>
            <person name="Lim J.H.P."/>
            <person name="Lipzen A."/>
            <person name="Nolan M."/>
            <person name="Ohm R.A."/>
            <person name="Tamas L."/>
            <person name="Grigoriev I.V."/>
            <person name="Spatafora J.W."/>
            <person name="Nagy L.G."/>
            <person name="Kovacs G.M."/>
        </authorList>
    </citation>
    <scope>NUCLEOTIDE SEQUENCE [LARGE SCALE GENOMIC DNA]</scope>
    <source>
        <strain evidence="2 3">DSE2036</strain>
    </source>
</reference>
<dbReference type="AlphaFoldDB" id="A0A2V1D5E0"/>
<feature type="region of interest" description="Disordered" evidence="1">
    <location>
        <begin position="13"/>
        <end position="41"/>
    </location>
</feature>
<evidence type="ECO:0000313" key="3">
    <source>
        <dbReference type="Proteomes" id="UP000244855"/>
    </source>
</evidence>
<dbReference type="EMBL" id="KZ805603">
    <property type="protein sequence ID" value="PVH93250.1"/>
    <property type="molecule type" value="Genomic_DNA"/>
</dbReference>
<organism evidence="2 3">
    <name type="scientific">Periconia macrospinosa</name>
    <dbReference type="NCBI Taxonomy" id="97972"/>
    <lineage>
        <taxon>Eukaryota</taxon>
        <taxon>Fungi</taxon>
        <taxon>Dikarya</taxon>
        <taxon>Ascomycota</taxon>
        <taxon>Pezizomycotina</taxon>
        <taxon>Dothideomycetes</taxon>
        <taxon>Pleosporomycetidae</taxon>
        <taxon>Pleosporales</taxon>
        <taxon>Massarineae</taxon>
        <taxon>Periconiaceae</taxon>
        <taxon>Periconia</taxon>
    </lineage>
</organism>
<keyword evidence="3" id="KW-1185">Reference proteome</keyword>
<evidence type="ECO:0000313" key="2">
    <source>
        <dbReference type="EMBL" id="PVH93250.1"/>
    </source>
</evidence>
<protein>
    <submittedName>
        <fullName evidence="2">Uncharacterized protein</fullName>
    </submittedName>
</protein>
<feature type="compositionally biased region" description="Basic and acidic residues" evidence="1">
    <location>
        <begin position="25"/>
        <end position="41"/>
    </location>
</feature>
<gene>
    <name evidence="2" type="ORF">DM02DRAFT_634717</name>
</gene>
<dbReference type="Proteomes" id="UP000244855">
    <property type="component" value="Unassembled WGS sequence"/>
</dbReference>
<name>A0A2V1D5E0_9PLEO</name>
<evidence type="ECO:0000256" key="1">
    <source>
        <dbReference type="SAM" id="MobiDB-lite"/>
    </source>
</evidence>
<accession>A0A2V1D5E0</accession>